<dbReference type="AlphaFoldDB" id="A0A6N2M6K6"/>
<reference evidence="1" key="1">
    <citation type="submission" date="2019-03" db="EMBL/GenBank/DDBJ databases">
        <authorList>
            <person name="Mank J."/>
            <person name="Almeida P."/>
        </authorList>
    </citation>
    <scope>NUCLEOTIDE SEQUENCE</scope>
    <source>
        <strain evidence="1">78183</strain>
    </source>
</reference>
<proteinExistence type="predicted"/>
<organism evidence="1">
    <name type="scientific">Salix viminalis</name>
    <name type="common">Common osier</name>
    <name type="synonym">Basket willow</name>
    <dbReference type="NCBI Taxonomy" id="40686"/>
    <lineage>
        <taxon>Eukaryota</taxon>
        <taxon>Viridiplantae</taxon>
        <taxon>Streptophyta</taxon>
        <taxon>Embryophyta</taxon>
        <taxon>Tracheophyta</taxon>
        <taxon>Spermatophyta</taxon>
        <taxon>Magnoliopsida</taxon>
        <taxon>eudicotyledons</taxon>
        <taxon>Gunneridae</taxon>
        <taxon>Pentapetalae</taxon>
        <taxon>rosids</taxon>
        <taxon>fabids</taxon>
        <taxon>Malpighiales</taxon>
        <taxon>Salicaceae</taxon>
        <taxon>Saliceae</taxon>
        <taxon>Salix</taxon>
    </lineage>
</organism>
<dbReference type="EMBL" id="CAADRP010001696">
    <property type="protein sequence ID" value="VFU48320.1"/>
    <property type="molecule type" value="Genomic_DNA"/>
</dbReference>
<gene>
    <name evidence="1" type="ORF">SVIM_LOCUS315451</name>
</gene>
<sequence length="67" mass="7525">MEVCTICRCLEKQVESHQSSSRVVDGSACSKLSNTDSHLLGSIPADMERKSCYKCYRDGGYLIFRKC</sequence>
<name>A0A6N2M6K6_SALVM</name>
<protein>
    <submittedName>
        <fullName evidence="1">Uncharacterized protein</fullName>
    </submittedName>
</protein>
<accession>A0A6N2M6K6</accession>
<evidence type="ECO:0000313" key="1">
    <source>
        <dbReference type="EMBL" id="VFU48320.1"/>
    </source>
</evidence>